<organism evidence="1 2">
    <name type="scientific">Paenibacillus validus</name>
    <dbReference type="NCBI Taxonomy" id="44253"/>
    <lineage>
        <taxon>Bacteria</taxon>
        <taxon>Bacillati</taxon>
        <taxon>Bacillota</taxon>
        <taxon>Bacilli</taxon>
        <taxon>Bacillales</taxon>
        <taxon>Paenibacillaceae</taxon>
        <taxon>Paenibacillus</taxon>
    </lineage>
</organism>
<proteinExistence type="predicted"/>
<gene>
    <name evidence="1" type="ORF">GNP93_14330</name>
</gene>
<name>A0A7X3CU72_9BACL</name>
<accession>A0A7X3CU72</accession>
<dbReference type="Proteomes" id="UP000450917">
    <property type="component" value="Unassembled WGS sequence"/>
</dbReference>
<keyword evidence="2" id="KW-1185">Reference proteome</keyword>
<dbReference type="EMBL" id="WNZX01000011">
    <property type="protein sequence ID" value="MUG71847.1"/>
    <property type="molecule type" value="Genomic_DNA"/>
</dbReference>
<comment type="caution">
    <text evidence="1">The sequence shown here is derived from an EMBL/GenBank/DDBJ whole genome shotgun (WGS) entry which is preliminary data.</text>
</comment>
<evidence type="ECO:0000313" key="2">
    <source>
        <dbReference type="Proteomes" id="UP000450917"/>
    </source>
</evidence>
<dbReference type="AlphaFoldDB" id="A0A7X3CU72"/>
<protein>
    <submittedName>
        <fullName evidence="1">Uncharacterized protein</fullName>
    </submittedName>
</protein>
<evidence type="ECO:0000313" key="1">
    <source>
        <dbReference type="EMBL" id="MUG71847.1"/>
    </source>
</evidence>
<sequence>MFSRDISSNRWIPLVLMMVFMLFATPTPGLEVSAGESARTSMSHGMEFFTSNQATVRKHSSATEGLRLAGHISAFSFLLLAMKNAASRALPKARVSFRPQIARRLTRLLLSPIKFTSLFV</sequence>
<dbReference type="RefSeq" id="WP_054799747.1">
    <property type="nucleotide sequence ID" value="NZ_JARTHJ010000047.1"/>
</dbReference>
<reference evidence="1 2" key="1">
    <citation type="submission" date="2019-11" db="EMBL/GenBank/DDBJ databases">
        <title>Draft genome sequences of five Paenibacillus species of dairy origin.</title>
        <authorList>
            <person name="Olajide A.M."/>
            <person name="Chen S."/>
            <person name="Lapointe G."/>
        </authorList>
    </citation>
    <scope>NUCLEOTIDE SEQUENCE [LARGE SCALE GENOMIC DNA]</scope>
    <source>
        <strain evidence="1 2">2CS3</strain>
    </source>
</reference>